<feature type="binding site" evidence="7">
    <location>
        <position position="178"/>
    </location>
    <ligand>
        <name>Mg(2+)</name>
        <dbReference type="ChEBI" id="CHEBI:18420"/>
        <label>1</label>
    </ligand>
</feature>
<reference evidence="10 11" key="1">
    <citation type="journal article" date="2008" name="Int. J. Syst. Evol. Microbiol.">
        <title>Amphritea japonica sp. nov. and Amphritea balenae sp. nov., isolated from the sediment adjacent to sperm whale carcasses off Kagoshima, Japan.</title>
        <authorList>
            <person name="Miyazaki M."/>
            <person name="Nogi Y."/>
            <person name="Fujiwara Y."/>
            <person name="Kawato M."/>
            <person name="Nagahama T."/>
            <person name="Kubokawa K."/>
            <person name="Horikoshi K."/>
        </authorList>
    </citation>
    <scope>NUCLEOTIDE SEQUENCE [LARGE SCALE GENOMIC DNA]</scope>
    <source>
        <strain evidence="10 11">ATCC BAA-1530</strain>
    </source>
</reference>
<evidence type="ECO:0000259" key="9">
    <source>
        <dbReference type="Pfam" id="PF03372"/>
    </source>
</evidence>
<name>A0A7R6P3E1_9GAMM</name>
<dbReference type="GO" id="GO:0004519">
    <property type="term" value="F:endonuclease activity"/>
    <property type="evidence" value="ECO:0007669"/>
    <property type="project" value="InterPro"/>
</dbReference>
<proteinExistence type="inferred from homology"/>
<keyword evidence="4 10" id="KW-0378">Hydrolase</keyword>
<dbReference type="Pfam" id="PF03372">
    <property type="entry name" value="Exo_endo_phos"/>
    <property type="match status" value="1"/>
</dbReference>
<dbReference type="NCBIfam" id="TIGR00633">
    <property type="entry name" value="xth"/>
    <property type="match status" value="1"/>
</dbReference>
<feature type="domain" description="Endonuclease/exonuclease/phosphatase" evidence="9">
    <location>
        <begin position="29"/>
        <end position="286"/>
    </location>
</feature>
<dbReference type="InterPro" id="IPR020848">
    <property type="entry name" value="AP_endonuclease_F1_CS"/>
</dbReference>
<evidence type="ECO:0000256" key="4">
    <source>
        <dbReference type="ARBA" id="ARBA00022801"/>
    </source>
</evidence>
<dbReference type="PANTHER" id="PTHR43250:SF2">
    <property type="entry name" value="EXODEOXYRIBONUCLEASE III"/>
    <property type="match status" value="1"/>
</dbReference>
<feature type="site" description="Important for catalytic activity" evidence="8">
    <location>
        <position position="256"/>
    </location>
</feature>
<feature type="binding site" evidence="7">
    <location>
        <position position="176"/>
    </location>
    <ligand>
        <name>Mg(2+)</name>
        <dbReference type="ChEBI" id="CHEBI:18420"/>
        <label>1</label>
    </ligand>
</feature>
<dbReference type="GO" id="GO:0006281">
    <property type="term" value="P:DNA repair"/>
    <property type="evidence" value="ECO:0007669"/>
    <property type="project" value="InterPro"/>
</dbReference>
<protein>
    <submittedName>
        <fullName evidence="10">Exodeoxyribonuclease III</fullName>
        <ecNumber evidence="10">3.1.11.2</ecNumber>
    </submittedName>
</protein>
<evidence type="ECO:0000256" key="8">
    <source>
        <dbReference type="PIRSR" id="PIRSR604808-3"/>
    </source>
</evidence>
<dbReference type="InterPro" id="IPR020847">
    <property type="entry name" value="AP_endonuclease_F1_BS"/>
</dbReference>
<evidence type="ECO:0000256" key="1">
    <source>
        <dbReference type="ARBA" id="ARBA00001936"/>
    </source>
</evidence>
<dbReference type="CDD" id="cd09086">
    <property type="entry name" value="ExoIII-like_AP-endo"/>
    <property type="match status" value="1"/>
</dbReference>
<dbReference type="SUPFAM" id="SSF56219">
    <property type="entry name" value="DNase I-like"/>
    <property type="match status" value="1"/>
</dbReference>
<dbReference type="NCBIfam" id="TIGR00195">
    <property type="entry name" value="exoDNase_III"/>
    <property type="match status" value="1"/>
</dbReference>
<dbReference type="GO" id="GO:0008311">
    <property type="term" value="F:double-stranded DNA 3'-5' DNA exonuclease activity"/>
    <property type="evidence" value="ECO:0007669"/>
    <property type="project" value="UniProtKB-EC"/>
</dbReference>
<dbReference type="PANTHER" id="PTHR43250">
    <property type="entry name" value="EXODEOXYRIBONUCLEASE III"/>
    <property type="match status" value="1"/>
</dbReference>
<feature type="binding site" evidence="7">
    <location>
        <position position="285"/>
    </location>
    <ligand>
        <name>Mg(2+)</name>
        <dbReference type="ChEBI" id="CHEBI:18420"/>
        <label>1</label>
    </ligand>
</feature>
<dbReference type="EMBL" id="AP014545">
    <property type="protein sequence ID" value="BBB26463.1"/>
    <property type="molecule type" value="Genomic_DNA"/>
</dbReference>
<feature type="site" description="Transition state stabilizer" evidence="8">
    <location>
        <position position="178"/>
    </location>
</feature>
<keyword evidence="3 7" id="KW-0479">Metal-binding</keyword>
<evidence type="ECO:0000256" key="7">
    <source>
        <dbReference type="PIRSR" id="PIRSR604808-2"/>
    </source>
</evidence>
<organism evidence="10 11">
    <name type="scientific">Amphritea japonica ATCC BAA-1530</name>
    <dbReference type="NCBI Taxonomy" id="1278309"/>
    <lineage>
        <taxon>Bacteria</taxon>
        <taxon>Pseudomonadati</taxon>
        <taxon>Pseudomonadota</taxon>
        <taxon>Gammaproteobacteria</taxon>
        <taxon>Oceanospirillales</taxon>
        <taxon>Oceanospirillaceae</taxon>
        <taxon>Amphritea</taxon>
    </lineage>
</organism>
<feature type="binding site" evidence="7">
    <location>
        <position position="286"/>
    </location>
    <ligand>
        <name>Mg(2+)</name>
        <dbReference type="ChEBI" id="CHEBI:18420"/>
        <label>1</label>
    </ligand>
</feature>
<evidence type="ECO:0000313" key="10">
    <source>
        <dbReference type="EMBL" id="BBB26463.1"/>
    </source>
</evidence>
<dbReference type="PROSITE" id="PS51435">
    <property type="entry name" value="AP_NUCLEASE_F1_4"/>
    <property type="match status" value="1"/>
</dbReference>
<evidence type="ECO:0000313" key="11">
    <source>
        <dbReference type="Proteomes" id="UP000595663"/>
    </source>
</evidence>
<dbReference type="InterPro" id="IPR005135">
    <property type="entry name" value="Endo/exonuclease/phosphatase"/>
</dbReference>
<feature type="active site" description="Proton donor/acceptor" evidence="6">
    <location>
        <position position="176"/>
    </location>
</feature>
<gene>
    <name evidence="10" type="ORF">AMJAP_1872</name>
</gene>
<feature type="binding site" evidence="7">
    <location>
        <position position="59"/>
    </location>
    <ligand>
        <name>Mg(2+)</name>
        <dbReference type="ChEBI" id="CHEBI:18420"/>
        <label>1</label>
    </ligand>
</feature>
<evidence type="ECO:0000256" key="2">
    <source>
        <dbReference type="ARBA" id="ARBA00007092"/>
    </source>
</evidence>
<dbReference type="EC" id="3.1.11.2" evidence="10"/>
<dbReference type="InterPro" id="IPR037493">
    <property type="entry name" value="ExoIII-like"/>
</dbReference>
<comment type="cofactor">
    <cofactor evidence="1">
        <name>Mn(2+)</name>
        <dbReference type="ChEBI" id="CHEBI:29035"/>
    </cofactor>
</comment>
<sequence>MHFQSLEVKLGSFYCILNQTSHWITMKLISFNTNGLRARPHQIKALIEKHQPDVIGIQETKVQDSEFPIDMITELGYHVEYHGQKGHYGVCLISKQPPLTLEKGFPGDDDDAQKRMIIGEYEIEGTRVKVLNGYFPQGENIAHETKYPAKRKYYLDLQAYLEDQCDPDQPLVVMGDLNISPEDIDIGIGEPNRKRWLKTGKASFQPEEREWLARLLSWGLQDTYRKINPDSDDRFSWFDYRSRGFEAEPKRGLRIDAVLATQSLFDRCSDADIDYEIRGMEKPSDHAPIWAHFD</sequence>
<feature type="active site" evidence="6">
    <location>
        <position position="134"/>
    </location>
</feature>
<dbReference type="AlphaFoldDB" id="A0A7R6P3E1"/>
<dbReference type="InterPro" id="IPR036691">
    <property type="entry name" value="Endo/exonu/phosph_ase_sf"/>
</dbReference>
<dbReference type="Gene3D" id="3.60.10.10">
    <property type="entry name" value="Endonuclease/exonuclease/phosphatase"/>
    <property type="match status" value="1"/>
</dbReference>
<dbReference type="PROSITE" id="PS00726">
    <property type="entry name" value="AP_NUCLEASE_F1_1"/>
    <property type="match status" value="1"/>
</dbReference>
<comment type="cofactor">
    <cofactor evidence="7">
        <name>Mg(2+)</name>
        <dbReference type="ChEBI" id="CHEBI:18420"/>
    </cofactor>
    <cofactor evidence="7">
        <name>Mn(2+)</name>
        <dbReference type="ChEBI" id="CHEBI:29035"/>
    </cofactor>
    <text evidence="7">Probably binds two magnesium or manganese ions per subunit.</text>
</comment>
<dbReference type="GO" id="GO:0046872">
    <property type="term" value="F:metal ion binding"/>
    <property type="evidence" value="ECO:0007669"/>
    <property type="project" value="UniProtKB-KW"/>
</dbReference>
<evidence type="ECO:0000256" key="5">
    <source>
        <dbReference type="ARBA" id="ARBA00022842"/>
    </source>
</evidence>
<keyword evidence="7" id="KW-0464">Manganese</keyword>
<dbReference type="PROSITE" id="PS00727">
    <property type="entry name" value="AP_NUCLEASE_F1_2"/>
    <property type="match status" value="1"/>
</dbReference>
<dbReference type="InterPro" id="IPR004808">
    <property type="entry name" value="AP_endonuc_1"/>
</dbReference>
<dbReference type="GO" id="GO:0003677">
    <property type="term" value="F:DNA binding"/>
    <property type="evidence" value="ECO:0007669"/>
    <property type="project" value="InterPro"/>
</dbReference>
<keyword evidence="5 7" id="KW-0460">Magnesium</keyword>
<accession>A0A7R6P3E1</accession>
<feature type="binding site" evidence="7">
    <location>
        <position position="32"/>
    </location>
    <ligand>
        <name>Mg(2+)</name>
        <dbReference type="ChEBI" id="CHEBI:18420"/>
        <label>1</label>
    </ligand>
</feature>
<feature type="active site" description="Proton acceptor" evidence="6">
    <location>
        <position position="286"/>
    </location>
</feature>
<evidence type="ECO:0000256" key="6">
    <source>
        <dbReference type="PIRSR" id="PIRSR604808-1"/>
    </source>
</evidence>
<dbReference type="Proteomes" id="UP000595663">
    <property type="component" value="Chromosome"/>
</dbReference>
<dbReference type="KEGG" id="ajp:AMJAP_1872"/>
<evidence type="ECO:0000256" key="3">
    <source>
        <dbReference type="ARBA" id="ARBA00022723"/>
    </source>
</evidence>
<keyword evidence="11" id="KW-1185">Reference proteome</keyword>
<dbReference type="NCBIfam" id="NF008733">
    <property type="entry name" value="PRK11756.1"/>
    <property type="match status" value="1"/>
</dbReference>
<comment type="similarity">
    <text evidence="2">Belongs to the DNA repair enzymes AP/ExoA family.</text>
</comment>
<feature type="site" description="Interaction with DNA substrate" evidence="8">
    <location>
        <position position="286"/>
    </location>
</feature>